<dbReference type="EMBL" id="UYYF01004346">
    <property type="protein sequence ID" value="VDN02800.1"/>
    <property type="molecule type" value="Genomic_DNA"/>
</dbReference>
<evidence type="ECO:0000313" key="5">
    <source>
        <dbReference type="WBParaSite" id="TCLT_0000555301-mRNA-1"/>
    </source>
</evidence>
<dbReference type="InterPro" id="IPR011249">
    <property type="entry name" value="Metalloenz_LuxS/M16"/>
</dbReference>
<evidence type="ECO:0000313" key="4">
    <source>
        <dbReference type="Proteomes" id="UP000276776"/>
    </source>
</evidence>
<dbReference type="STRING" id="103827.A0A0N5CYM4"/>
<feature type="domain" description="Peptidase M16 C-terminal" evidence="2">
    <location>
        <begin position="225"/>
        <end position="358"/>
    </location>
</feature>
<dbReference type="AlphaFoldDB" id="A0A0N5CYM4"/>
<evidence type="ECO:0000259" key="1">
    <source>
        <dbReference type="Pfam" id="PF00675"/>
    </source>
</evidence>
<evidence type="ECO:0000259" key="2">
    <source>
        <dbReference type="Pfam" id="PF05193"/>
    </source>
</evidence>
<reference evidence="3 4" key="2">
    <citation type="submission" date="2018-11" db="EMBL/GenBank/DDBJ databases">
        <authorList>
            <consortium name="Pathogen Informatics"/>
        </authorList>
    </citation>
    <scope>NUCLEOTIDE SEQUENCE [LARGE SCALE GENOMIC DNA]</scope>
</reference>
<dbReference type="InterPro" id="IPR011765">
    <property type="entry name" value="Pept_M16_N"/>
</dbReference>
<proteinExistence type="predicted"/>
<dbReference type="InterPro" id="IPR007863">
    <property type="entry name" value="Peptidase_M16_C"/>
</dbReference>
<gene>
    <name evidence="3" type="ORF">TCLT_LOCUS5542</name>
</gene>
<dbReference type="GO" id="GO:0046872">
    <property type="term" value="F:metal ion binding"/>
    <property type="evidence" value="ECO:0007669"/>
    <property type="project" value="InterPro"/>
</dbReference>
<dbReference type="OrthoDB" id="5809639at2759"/>
<dbReference type="OMA" id="WEGFARI"/>
<feature type="domain" description="Peptidase M16 N-terminal" evidence="1">
    <location>
        <begin position="82"/>
        <end position="176"/>
    </location>
</feature>
<dbReference type="Pfam" id="PF00675">
    <property type="entry name" value="Peptidase_M16"/>
    <property type="match status" value="1"/>
</dbReference>
<dbReference type="PANTHER" id="PTHR43016">
    <property type="entry name" value="PRESEQUENCE PROTEASE"/>
    <property type="match status" value="1"/>
</dbReference>
<keyword evidence="4" id="KW-1185">Reference proteome</keyword>
<dbReference type="FunFam" id="3.30.830.10:FF:000015">
    <property type="entry name" value="Putative zinc metalloprotease"/>
    <property type="match status" value="1"/>
</dbReference>
<sequence>MASNEVDLTYNDKEVLASLDSGNDEECLDSVSRKWKCSQPVRINNEIPLTFYDSNRSRLSVAVAQTPGPLVKGLIVFVTEALDDDGLPHTLEHLTFMGSEKYPYKGVLDLVANQCLASGTNAFTDQDHTGYELTTVGSQGFFKILPMYLDHLLSPSLTDAQFVTEVHHINGEGEDVGVVYSEMQECESEMHNIVSRKRKELFYPECNPYRVETGGRLAALRTTCNMNKIRRYHHDFYHISNMFVIVCGSIDHCILLEILSTVEERSQQRVPHLFNRPFMNEMLVYEDSIEEKIICPNEDEKFGMVEIAWKGPKKNLDDLIRLEVLANYLCNTAASPLQQDFVQLDEQLASSVNLYIREQVISEIVLNFTGVPMESASHKYVFKLLCMHKIYGTTKNLNKRLNGIDYLRDLINNEREEWIKLSHNYLRKECVTVLGYPSRKEMARITDTEEKRIQKQRRKLGENGLRQCALELENAIRETTEQKPSPELLSKMMIRDLEAFAVFKVETIDVQTARNYEGLFKLGLPIYIHNIETHFVQFMAVWDTKDIPLDLRMWMMIYFELIFQSPAVVEGKKLSYEDVSKLYTRDLTSVCASLGVLGRFERFCSVVLKAVPERYVTMTSWLTIFIKDIIFEAKRVKVTAQSLIALADEEKRDGYEMQDTLLQTALYQKNSNSYIHGSIQLEEFHKTVLNLTEKNPSFVIRKLEELREALINSPVNIHIICSVDKVMPFLPTTLSWLYNHRAKTYTEFYNSPGENIRDDSFGKQRVVAVGATESSFLKQCVRFSHERDSQEGLNMMLMVQYLSQVEGTLYKAIRGGGIAYGVGIDVDFDESTLNFWIYRSAQLEQAYETAKGVVMKEMVNVNEIEFEAAKRSLVSEIMQCEDTVTRAAHRAVLNQFEKLSSQFWREFCERIWRASVEDVVQCSKGYIIDLFKDKKCCRAISVPYGKVKDIRKYFQGIEVVRSSELHAKFDL</sequence>
<evidence type="ECO:0000313" key="3">
    <source>
        <dbReference type="EMBL" id="VDN02800.1"/>
    </source>
</evidence>
<dbReference type="Proteomes" id="UP000276776">
    <property type="component" value="Unassembled WGS sequence"/>
</dbReference>
<accession>A0A0N5CYM4</accession>
<dbReference type="Pfam" id="PF05193">
    <property type="entry name" value="Peptidase_M16_C"/>
    <property type="match status" value="1"/>
</dbReference>
<name>A0A0N5CYM4_THECL</name>
<protein>
    <submittedName>
        <fullName evidence="5">Zinc metalloprotease</fullName>
    </submittedName>
</protein>
<dbReference type="PANTHER" id="PTHR43016:SF16">
    <property type="entry name" value="METALLOPROTEASE, PUTATIVE (AFU_ORTHOLOGUE AFUA_4G07610)-RELATED"/>
    <property type="match status" value="1"/>
</dbReference>
<reference evidence="5" key="1">
    <citation type="submission" date="2017-02" db="UniProtKB">
        <authorList>
            <consortium name="WormBaseParasite"/>
        </authorList>
    </citation>
    <scope>IDENTIFICATION</scope>
</reference>
<dbReference type="Gene3D" id="3.30.830.10">
    <property type="entry name" value="Metalloenzyme, LuxS/M16 peptidase-like"/>
    <property type="match status" value="4"/>
</dbReference>
<organism evidence="5">
    <name type="scientific">Thelazia callipaeda</name>
    <name type="common">Oriental eyeworm</name>
    <name type="synonym">Parasitic nematode</name>
    <dbReference type="NCBI Taxonomy" id="103827"/>
    <lineage>
        <taxon>Eukaryota</taxon>
        <taxon>Metazoa</taxon>
        <taxon>Ecdysozoa</taxon>
        <taxon>Nematoda</taxon>
        <taxon>Chromadorea</taxon>
        <taxon>Rhabditida</taxon>
        <taxon>Spirurina</taxon>
        <taxon>Spiruromorpha</taxon>
        <taxon>Thelazioidea</taxon>
        <taxon>Thelaziidae</taxon>
        <taxon>Thelazia</taxon>
    </lineage>
</organism>
<dbReference type="SUPFAM" id="SSF63411">
    <property type="entry name" value="LuxS/MPP-like metallohydrolase"/>
    <property type="match status" value="4"/>
</dbReference>
<dbReference type="WBParaSite" id="TCLT_0000555301-mRNA-1">
    <property type="protein sequence ID" value="TCLT_0000555301-mRNA-1"/>
    <property type="gene ID" value="TCLT_0000555301"/>
</dbReference>